<feature type="compositionally biased region" description="Basic and acidic residues" evidence="1">
    <location>
        <begin position="307"/>
        <end position="319"/>
    </location>
</feature>
<name>A0AAV5UDW2_9BILA</name>
<keyword evidence="2" id="KW-0472">Membrane</keyword>
<evidence type="ECO:0000313" key="5">
    <source>
        <dbReference type="Proteomes" id="UP001432027"/>
    </source>
</evidence>
<accession>A0AAV5UDW2</accession>
<organism evidence="4 5">
    <name type="scientific">Pristionchus entomophagus</name>
    <dbReference type="NCBI Taxonomy" id="358040"/>
    <lineage>
        <taxon>Eukaryota</taxon>
        <taxon>Metazoa</taxon>
        <taxon>Ecdysozoa</taxon>
        <taxon>Nematoda</taxon>
        <taxon>Chromadorea</taxon>
        <taxon>Rhabditida</taxon>
        <taxon>Rhabditina</taxon>
        <taxon>Diplogasteromorpha</taxon>
        <taxon>Diplogasteroidea</taxon>
        <taxon>Neodiplogasteridae</taxon>
        <taxon>Pristionchus</taxon>
    </lineage>
</organism>
<feature type="transmembrane region" description="Helical" evidence="2">
    <location>
        <begin position="154"/>
        <end position="178"/>
    </location>
</feature>
<evidence type="ECO:0000256" key="1">
    <source>
        <dbReference type="SAM" id="MobiDB-lite"/>
    </source>
</evidence>
<dbReference type="Proteomes" id="UP001432027">
    <property type="component" value="Unassembled WGS sequence"/>
</dbReference>
<keyword evidence="2" id="KW-0812">Transmembrane</keyword>
<feature type="region of interest" description="Disordered" evidence="1">
    <location>
        <begin position="307"/>
        <end position="356"/>
    </location>
</feature>
<comment type="caution">
    <text evidence="4">The sequence shown here is derived from an EMBL/GenBank/DDBJ whole genome shotgun (WGS) entry which is preliminary data.</text>
</comment>
<dbReference type="AlphaFoldDB" id="A0AAV5UDW2"/>
<evidence type="ECO:0000256" key="2">
    <source>
        <dbReference type="SAM" id="Phobius"/>
    </source>
</evidence>
<feature type="non-terminal residue" evidence="4">
    <location>
        <position position="1"/>
    </location>
</feature>
<evidence type="ECO:0000256" key="3">
    <source>
        <dbReference type="SAM" id="SignalP"/>
    </source>
</evidence>
<reference evidence="4" key="1">
    <citation type="submission" date="2023-10" db="EMBL/GenBank/DDBJ databases">
        <title>Genome assembly of Pristionchus species.</title>
        <authorList>
            <person name="Yoshida K."/>
            <person name="Sommer R.J."/>
        </authorList>
    </citation>
    <scope>NUCLEOTIDE SEQUENCE</scope>
    <source>
        <strain evidence="4">RS0144</strain>
    </source>
</reference>
<dbReference type="EMBL" id="BTSX01000006">
    <property type="protein sequence ID" value="GMT04848.1"/>
    <property type="molecule type" value="Genomic_DNA"/>
</dbReference>
<keyword evidence="2" id="KW-1133">Transmembrane helix</keyword>
<evidence type="ECO:0000313" key="4">
    <source>
        <dbReference type="EMBL" id="GMT04848.1"/>
    </source>
</evidence>
<protein>
    <submittedName>
        <fullName evidence="4">Uncharacterized protein</fullName>
    </submittedName>
</protein>
<keyword evidence="3" id="KW-0732">Signal</keyword>
<feature type="compositionally biased region" description="Basic and acidic residues" evidence="1">
    <location>
        <begin position="331"/>
        <end position="349"/>
    </location>
</feature>
<sequence length="356" mass="40937">SFLFHHGLMSGLFLFLFLTPLNGEDPKKGPKATSSALLDQPRFSCFISSNRRVSAECANNQLVCYYTRRMPRFKSDFRPTDLIGRGCDVPRNNHADSCQEYTKGLDTFVRCECATSDCNTHFWHGFSTAALHHRKLLRITANATKGDADGVVKYAAWFMSCFTFYAFLMVYYCCANLLKRFRFQKRAVLMRAVLVARGTQLAESVMWNSETKELTIHNFKTSIIKVLDGFIRYRSLGSLPAIDINQMRANWVLGRQELHRHPEWFKRMFGGDRLEKRAGVYHSEMLDTARMGLDAYQHGRMMDIEIENVKKEKRMDRKKPNAISSNTTRPVKSDGDSDSSSRRMIDNPLEKPGFVM</sequence>
<feature type="signal peptide" evidence="3">
    <location>
        <begin position="1"/>
        <end position="23"/>
    </location>
</feature>
<proteinExistence type="predicted"/>
<gene>
    <name evidence="4" type="ORF">PENTCL1PPCAC_27022</name>
</gene>
<keyword evidence="5" id="KW-1185">Reference proteome</keyword>
<feature type="chain" id="PRO_5043641300" evidence="3">
    <location>
        <begin position="24"/>
        <end position="356"/>
    </location>
</feature>